<evidence type="ECO:0000256" key="9">
    <source>
        <dbReference type="ARBA" id="ARBA00038126"/>
    </source>
</evidence>
<sequence length="313" mass="33729">MSFTFDFYSADDATADSSTAFQAAASEEAKCQPLGSASVRARILSASEAASEAESFAHEKVEVPLGPPLLKCIVPEQRLPELLRSEVSGETELFAVSDLVAGQYEGGFKLWECARDLLDVMSSLHDSGKINMRNARVLEAGCGAGLPGIFSLRYGCESLVLQDFNAEVLCWMTMPCLKLNGAWDEAERGRVSFCSGDWAEVGPLLDTLPRSSSTPGFDLILTSDSIYSPPAACHLWALIKGQLRSPHGAALVAAKSYYFGVGGSVADFRAVVGADGDFECETVQIFEDGRSNRREVLLVRRGYQTNAQPAMDT</sequence>
<gene>
    <name evidence="10" type="ORF">PCAR00345_LOCUS41287</name>
</gene>
<dbReference type="CDD" id="cd02440">
    <property type="entry name" value="AdoMet_MTases"/>
    <property type="match status" value="1"/>
</dbReference>
<reference evidence="10" key="1">
    <citation type="submission" date="2021-01" db="EMBL/GenBank/DDBJ databases">
        <authorList>
            <person name="Corre E."/>
            <person name="Pelletier E."/>
            <person name="Niang G."/>
            <person name="Scheremetjew M."/>
            <person name="Finn R."/>
            <person name="Kale V."/>
            <person name="Holt S."/>
            <person name="Cochrane G."/>
            <person name="Meng A."/>
            <person name="Brown T."/>
            <person name="Cohen L."/>
        </authorList>
    </citation>
    <scope>NUCLEOTIDE SEQUENCE</scope>
    <source>
        <strain evidence="10">CCMP645</strain>
    </source>
</reference>
<dbReference type="EMBL" id="HBIZ01067493">
    <property type="protein sequence ID" value="CAE0788578.1"/>
    <property type="molecule type" value="Transcribed_RNA"/>
</dbReference>
<evidence type="ECO:0000256" key="1">
    <source>
        <dbReference type="ARBA" id="ARBA00004123"/>
    </source>
</evidence>
<keyword evidence="6" id="KW-0808">Transferase</keyword>
<dbReference type="GO" id="GO:0005634">
    <property type="term" value="C:nucleus"/>
    <property type="evidence" value="ECO:0007669"/>
    <property type="project" value="UniProtKB-SubCell"/>
</dbReference>
<organism evidence="10">
    <name type="scientific">Chrysotila carterae</name>
    <name type="common">Marine alga</name>
    <name type="synonym">Syracosphaera carterae</name>
    <dbReference type="NCBI Taxonomy" id="13221"/>
    <lineage>
        <taxon>Eukaryota</taxon>
        <taxon>Haptista</taxon>
        <taxon>Haptophyta</taxon>
        <taxon>Prymnesiophyceae</taxon>
        <taxon>Isochrysidales</taxon>
        <taxon>Isochrysidaceae</taxon>
        <taxon>Chrysotila</taxon>
    </lineage>
</organism>
<keyword evidence="4" id="KW-0963">Cytoplasm</keyword>
<dbReference type="PANTHER" id="PTHR14614">
    <property type="entry name" value="HEPATOCELLULAR CARCINOMA-ASSOCIATED ANTIGEN"/>
    <property type="match status" value="1"/>
</dbReference>
<dbReference type="AlphaFoldDB" id="A0A7S4FCT4"/>
<dbReference type="Pfam" id="PF10294">
    <property type="entry name" value="Methyltransf_16"/>
    <property type="match status" value="1"/>
</dbReference>
<evidence type="ECO:0000256" key="5">
    <source>
        <dbReference type="ARBA" id="ARBA00022603"/>
    </source>
</evidence>
<proteinExistence type="inferred from homology"/>
<dbReference type="InterPro" id="IPR029063">
    <property type="entry name" value="SAM-dependent_MTases_sf"/>
</dbReference>
<keyword evidence="8" id="KW-0539">Nucleus</keyword>
<comment type="subcellular location">
    <subcellularLocation>
        <location evidence="2">Cytoplasm</location>
    </subcellularLocation>
    <subcellularLocation>
        <location evidence="1">Nucleus</location>
    </subcellularLocation>
</comment>
<evidence type="ECO:0000256" key="6">
    <source>
        <dbReference type="ARBA" id="ARBA00022679"/>
    </source>
</evidence>
<evidence type="ECO:0000256" key="2">
    <source>
        <dbReference type="ARBA" id="ARBA00004496"/>
    </source>
</evidence>
<protein>
    <recommendedName>
        <fullName evidence="3">protein-histidine N-methyltransferase</fullName>
        <ecNumber evidence="3">2.1.1.85</ecNumber>
    </recommendedName>
</protein>
<dbReference type="GO" id="GO:0005737">
    <property type="term" value="C:cytoplasm"/>
    <property type="evidence" value="ECO:0007669"/>
    <property type="project" value="UniProtKB-SubCell"/>
</dbReference>
<name>A0A7S4FCT4_CHRCT</name>
<comment type="similarity">
    <text evidence="9">Belongs to the methyltransferase superfamily. METTL18 family.</text>
</comment>
<dbReference type="GO" id="GO:0018064">
    <property type="term" value="F:protein-L-histidine N-tele-methyltransferase activity"/>
    <property type="evidence" value="ECO:0007669"/>
    <property type="project" value="UniProtKB-EC"/>
</dbReference>
<evidence type="ECO:0000256" key="3">
    <source>
        <dbReference type="ARBA" id="ARBA00012533"/>
    </source>
</evidence>
<dbReference type="PANTHER" id="PTHR14614:SF39">
    <property type="entry name" value="HISTIDINE PROTEIN METHYLTRANSFERASE 1 HOMOLOG"/>
    <property type="match status" value="1"/>
</dbReference>
<evidence type="ECO:0000313" key="10">
    <source>
        <dbReference type="EMBL" id="CAE0788578.1"/>
    </source>
</evidence>
<dbReference type="SUPFAM" id="SSF53335">
    <property type="entry name" value="S-adenosyl-L-methionine-dependent methyltransferases"/>
    <property type="match status" value="1"/>
</dbReference>
<dbReference type="EC" id="2.1.1.85" evidence="3"/>
<keyword evidence="5" id="KW-0489">Methyltransferase</keyword>
<accession>A0A7S4FCT4</accession>
<keyword evidence="7" id="KW-0949">S-adenosyl-L-methionine</keyword>
<evidence type="ECO:0000256" key="7">
    <source>
        <dbReference type="ARBA" id="ARBA00022691"/>
    </source>
</evidence>
<evidence type="ECO:0000256" key="8">
    <source>
        <dbReference type="ARBA" id="ARBA00023242"/>
    </source>
</evidence>
<dbReference type="GO" id="GO:0032259">
    <property type="term" value="P:methylation"/>
    <property type="evidence" value="ECO:0007669"/>
    <property type="project" value="UniProtKB-KW"/>
</dbReference>
<evidence type="ECO:0000256" key="4">
    <source>
        <dbReference type="ARBA" id="ARBA00022490"/>
    </source>
</evidence>
<dbReference type="Gene3D" id="3.40.50.150">
    <property type="entry name" value="Vaccinia Virus protein VP39"/>
    <property type="match status" value="1"/>
</dbReference>
<dbReference type="InterPro" id="IPR019410">
    <property type="entry name" value="Methyltransf_16"/>
</dbReference>